<dbReference type="InterPro" id="IPR000182">
    <property type="entry name" value="GNAT_dom"/>
</dbReference>
<protein>
    <submittedName>
        <fullName evidence="2">Spermidine N1-acetyltransferase</fullName>
        <ecNumber evidence="2">2.3.1.57</ecNumber>
    </submittedName>
</protein>
<dbReference type="NCBIfam" id="NF011709">
    <property type="entry name" value="PRK15130.1"/>
    <property type="match status" value="1"/>
</dbReference>
<dbReference type="PANTHER" id="PTHR43415">
    <property type="entry name" value="SPERMIDINE N(1)-ACETYLTRANSFERASE"/>
    <property type="match status" value="1"/>
</dbReference>
<dbReference type="SUPFAM" id="SSF55729">
    <property type="entry name" value="Acyl-CoA N-acyltransferases (Nat)"/>
    <property type="match status" value="1"/>
</dbReference>
<feature type="domain" description="N-acetyltransferase" evidence="1">
    <location>
        <begin position="4"/>
        <end position="164"/>
    </location>
</feature>
<dbReference type="CDD" id="cd04301">
    <property type="entry name" value="NAT_SF"/>
    <property type="match status" value="1"/>
</dbReference>
<dbReference type="Proteomes" id="UP000388235">
    <property type="component" value="Chromosome"/>
</dbReference>
<dbReference type="OrthoDB" id="9795206at2"/>
<keyword evidence="2" id="KW-0012">Acyltransferase</keyword>
<dbReference type="RefSeq" id="WP_153713602.1">
    <property type="nucleotide sequence ID" value="NZ_CP045871.1"/>
</dbReference>
<dbReference type="Pfam" id="PF13302">
    <property type="entry name" value="Acetyltransf_3"/>
    <property type="match status" value="1"/>
</dbReference>
<dbReference type="InterPro" id="IPR016181">
    <property type="entry name" value="Acyl_CoA_acyltransferase"/>
</dbReference>
<dbReference type="EC" id="2.3.1.57" evidence="2"/>
<evidence type="ECO:0000259" key="1">
    <source>
        <dbReference type="PROSITE" id="PS51186"/>
    </source>
</evidence>
<keyword evidence="2" id="KW-0808">Transferase</keyword>
<dbReference type="KEGG" id="llp:GH975_05730"/>
<reference evidence="2 3" key="1">
    <citation type="submission" date="2019-11" db="EMBL/GenBank/DDBJ databases">
        <authorList>
            <person name="Khan S.A."/>
            <person name="Jeon C.O."/>
            <person name="Chun B.H."/>
        </authorList>
    </citation>
    <scope>NUCLEOTIDE SEQUENCE [LARGE SCALE GENOMIC DNA]</scope>
    <source>
        <strain evidence="2 3">IMCC 1097</strain>
    </source>
</reference>
<proteinExistence type="predicted"/>
<dbReference type="PROSITE" id="PS51186">
    <property type="entry name" value="GNAT"/>
    <property type="match status" value="1"/>
</dbReference>
<dbReference type="GO" id="GO:0004145">
    <property type="term" value="F:diamine N-acetyltransferase activity"/>
    <property type="evidence" value="ECO:0007669"/>
    <property type="project" value="UniProtKB-EC"/>
</dbReference>
<evidence type="ECO:0000313" key="2">
    <source>
        <dbReference type="EMBL" id="QGG80098.1"/>
    </source>
</evidence>
<dbReference type="AlphaFoldDB" id="A0A5Q2Q7S0"/>
<sequence length="180" mass="20789">MDPIQLRALERDDLPFVHGLNNDMRLMRFWFEEPYESFLELEELYLKHIHDQSERRFIAHQGGHRVGLVELIEITTVHRRCEFQIIVSPTYQGQGIGTDITSQALDYAFKVLNLNKVYLVVSVENPAARHIYEAIGFVEEGRLVAEFFVNGRYVDAIRMYRLQQDYLQSTAANPGATLGG</sequence>
<evidence type="ECO:0000313" key="3">
    <source>
        <dbReference type="Proteomes" id="UP000388235"/>
    </source>
</evidence>
<organism evidence="2 3">
    <name type="scientific">Litorivicinus lipolyticus</name>
    <dbReference type="NCBI Taxonomy" id="418701"/>
    <lineage>
        <taxon>Bacteria</taxon>
        <taxon>Pseudomonadati</taxon>
        <taxon>Pseudomonadota</taxon>
        <taxon>Gammaproteobacteria</taxon>
        <taxon>Oceanospirillales</taxon>
        <taxon>Litorivicinaceae</taxon>
        <taxon>Litorivicinus</taxon>
    </lineage>
</organism>
<keyword evidence="3" id="KW-1185">Reference proteome</keyword>
<gene>
    <name evidence="2" type="primary">speG</name>
    <name evidence="2" type="ORF">GH975_05730</name>
</gene>
<name>A0A5Q2Q7S0_9GAMM</name>
<dbReference type="PANTHER" id="PTHR43415:SF6">
    <property type="entry name" value="SPERMIDINE N(1)-ACETYLTRANSFERASE"/>
    <property type="match status" value="1"/>
</dbReference>
<dbReference type="EMBL" id="CP045871">
    <property type="protein sequence ID" value="QGG80098.1"/>
    <property type="molecule type" value="Genomic_DNA"/>
</dbReference>
<accession>A0A5Q2Q7S0</accession>
<dbReference type="Gene3D" id="3.40.630.30">
    <property type="match status" value="1"/>
</dbReference>